<name>A0A343C459_9CUCU</name>
<evidence type="ECO:0000256" key="8">
    <source>
        <dbReference type="ARBA" id="ARBA00023136"/>
    </source>
</evidence>
<dbReference type="Pfam" id="PF00420">
    <property type="entry name" value="Oxidored_q2"/>
    <property type="match status" value="1"/>
</dbReference>
<reference evidence="12" key="1">
    <citation type="submission" date="2016-04" db="EMBL/GenBank/DDBJ databases">
        <title>Mitochondria of beetle species.</title>
        <authorList>
            <person name="Hunter A."/>
            <person name="Moriniere J."/>
            <person name="Tang P."/>
            <person name="Linard B."/>
            <person name="Crampton-Platt A."/>
            <person name="Vogler A.P."/>
        </authorList>
    </citation>
    <scope>NUCLEOTIDE SEQUENCE</scope>
</reference>
<evidence type="ECO:0000313" key="12">
    <source>
        <dbReference type="EMBL" id="ARH54802.1"/>
    </source>
</evidence>
<dbReference type="InterPro" id="IPR039428">
    <property type="entry name" value="NUOK/Mnh_C1-like"/>
</dbReference>
<proteinExistence type="inferred from homology"/>
<dbReference type="Gene3D" id="1.10.287.3510">
    <property type="match status" value="1"/>
</dbReference>
<accession>A0A343C459</accession>
<evidence type="ECO:0000256" key="11">
    <source>
        <dbReference type="SAM" id="Phobius"/>
    </source>
</evidence>
<keyword evidence="8 11" id="KW-0472">Membrane</keyword>
<geneLocation type="mitochondrion" evidence="12"/>
<evidence type="ECO:0000256" key="1">
    <source>
        <dbReference type="ARBA" id="ARBA00004141"/>
    </source>
</evidence>
<evidence type="ECO:0000256" key="5">
    <source>
        <dbReference type="ARBA" id="ARBA00022967"/>
    </source>
</evidence>
<feature type="transmembrane region" description="Helical" evidence="11">
    <location>
        <begin position="18"/>
        <end position="40"/>
    </location>
</feature>
<dbReference type="GO" id="GO:0008137">
    <property type="term" value="F:NADH dehydrogenase (ubiquinone) activity"/>
    <property type="evidence" value="ECO:0007669"/>
    <property type="project" value="UniProtKB-EC"/>
</dbReference>
<comment type="similarity">
    <text evidence="2">Belongs to the complex I subunit 4L family.</text>
</comment>
<evidence type="ECO:0000256" key="7">
    <source>
        <dbReference type="ARBA" id="ARBA00023027"/>
    </source>
</evidence>
<comment type="catalytic activity">
    <reaction evidence="10">
        <text>a ubiquinone + NADH + 5 H(+)(in) = a ubiquinol + NAD(+) + 4 H(+)(out)</text>
        <dbReference type="Rhea" id="RHEA:29091"/>
        <dbReference type="Rhea" id="RHEA-COMP:9565"/>
        <dbReference type="Rhea" id="RHEA-COMP:9566"/>
        <dbReference type="ChEBI" id="CHEBI:15378"/>
        <dbReference type="ChEBI" id="CHEBI:16389"/>
        <dbReference type="ChEBI" id="CHEBI:17976"/>
        <dbReference type="ChEBI" id="CHEBI:57540"/>
        <dbReference type="ChEBI" id="CHEBI:57945"/>
        <dbReference type="EC" id="7.1.1.2"/>
    </reaction>
</comment>
<sequence length="87" mass="10263">MGLFFAGMFVYISKYKHFLLMLVSLELMVLSLYFLMMVYFCNFCYEYFMCVYFLTLSVCESALGLSLLVLIIRSYGSDLLMVFDSLW</sequence>
<evidence type="ECO:0000256" key="10">
    <source>
        <dbReference type="ARBA" id="ARBA00049551"/>
    </source>
</evidence>
<evidence type="ECO:0000256" key="4">
    <source>
        <dbReference type="ARBA" id="ARBA00022692"/>
    </source>
</evidence>
<dbReference type="EMBL" id="KX087365">
    <property type="protein sequence ID" value="ARH54802.1"/>
    <property type="molecule type" value="Genomic_DNA"/>
</dbReference>
<keyword evidence="6 11" id="KW-1133">Transmembrane helix</keyword>
<dbReference type="AlphaFoldDB" id="A0A343C459"/>
<keyword evidence="4 11" id="KW-0812">Transmembrane</keyword>
<evidence type="ECO:0000256" key="9">
    <source>
        <dbReference type="ARBA" id="ARBA00031586"/>
    </source>
</evidence>
<keyword evidence="5" id="KW-1278">Translocase</keyword>
<evidence type="ECO:0000256" key="2">
    <source>
        <dbReference type="ARBA" id="ARBA00010519"/>
    </source>
</evidence>
<comment type="subcellular location">
    <subcellularLocation>
        <location evidence="1">Membrane</location>
        <topology evidence="1">Multi-pass membrane protein</topology>
    </subcellularLocation>
</comment>
<keyword evidence="7" id="KW-0520">NAD</keyword>
<protein>
    <recommendedName>
        <fullName evidence="3">NADH-ubiquinone oxidoreductase chain 4L</fullName>
    </recommendedName>
    <alternativeName>
        <fullName evidence="9">NADH dehydrogenase subunit 4L</fullName>
    </alternativeName>
</protein>
<organism evidence="12">
    <name type="scientific">Trigonopterus sp. AH-2016</name>
    <dbReference type="NCBI Taxonomy" id="1903843"/>
    <lineage>
        <taxon>Eukaryota</taxon>
        <taxon>Metazoa</taxon>
        <taxon>Ecdysozoa</taxon>
        <taxon>Arthropoda</taxon>
        <taxon>Hexapoda</taxon>
        <taxon>Insecta</taxon>
        <taxon>Pterygota</taxon>
        <taxon>Neoptera</taxon>
        <taxon>Endopterygota</taxon>
        <taxon>Coleoptera</taxon>
        <taxon>Polyphaga</taxon>
        <taxon>Cucujiformia</taxon>
        <taxon>Curculionidae</taxon>
        <taxon>Cryptorhynchinae</taxon>
        <taxon>Trigonopterus</taxon>
    </lineage>
</organism>
<evidence type="ECO:0000256" key="3">
    <source>
        <dbReference type="ARBA" id="ARBA00016612"/>
    </source>
</evidence>
<dbReference type="GO" id="GO:0016020">
    <property type="term" value="C:membrane"/>
    <property type="evidence" value="ECO:0007669"/>
    <property type="project" value="UniProtKB-SubCell"/>
</dbReference>
<keyword evidence="12" id="KW-0496">Mitochondrion</keyword>
<evidence type="ECO:0000256" key="6">
    <source>
        <dbReference type="ARBA" id="ARBA00022989"/>
    </source>
</evidence>
<gene>
    <name evidence="12" type="primary">nad4l</name>
</gene>
<feature type="transmembrane region" description="Helical" evidence="11">
    <location>
        <begin position="52"/>
        <end position="72"/>
    </location>
</feature>